<feature type="transmembrane region" description="Helical" evidence="7">
    <location>
        <begin position="46"/>
        <end position="64"/>
    </location>
</feature>
<protein>
    <recommendedName>
        <fullName evidence="2">histidine kinase</fullName>
        <ecNumber evidence="2">2.7.13.3</ecNumber>
    </recommendedName>
</protein>
<dbReference type="PROSITE" id="PS50109">
    <property type="entry name" value="HIS_KIN"/>
    <property type="match status" value="1"/>
</dbReference>
<dbReference type="EMBL" id="VRLR01000001">
    <property type="protein sequence ID" value="TXK83028.1"/>
    <property type="molecule type" value="Genomic_DNA"/>
</dbReference>
<dbReference type="PANTHER" id="PTHR44936:SF10">
    <property type="entry name" value="SENSOR PROTEIN RSTB"/>
    <property type="match status" value="1"/>
</dbReference>
<dbReference type="Pfam" id="PF25323">
    <property type="entry name" value="6TM_PilS"/>
    <property type="match status" value="1"/>
</dbReference>
<evidence type="ECO:0000256" key="4">
    <source>
        <dbReference type="ARBA" id="ARBA00022741"/>
    </source>
</evidence>
<keyword evidence="6" id="KW-0067">ATP-binding</keyword>
<dbReference type="SMART" id="SM00387">
    <property type="entry name" value="HATPase_c"/>
    <property type="match status" value="1"/>
</dbReference>
<dbReference type="PANTHER" id="PTHR44936">
    <property type="entry name" value="SENSOR PROTEIN CREC"/>
    <property type="match status" value="1"/>
</dbReference>
<keyword evidence="4" id="KW-0547">Nucleotide-binding</keyword>
<comment type="catalytic activity">
    <reaction evidence="1">
        <text>ATP + protein L-histidine = ADP + protein N-phospho-L-histidine.</text>
        <dbReference type="EC" id="2.7.13.3"/>
    </reaction>
</comment>
<name>A0A5C8M504_9GAMM</name>
<keyword evidence="7" id="KW-0472">Membrane</keyword>
<dbReference type="Pfam" id="PF02518">
    <property type="entry name" value="HATPase_c"/>
    <property type="match status" value="1"/>
</dbReference>
<dbReference type="GO" id="GO:0005524">
    <property type="term" value="F:ATP binding"/>
    <property type="evidence" value="ECO:0007669"/>
    <property type="project" value="UniProtKB-KW"/>
</dbReference>
<feature type="transmembrane region" description="Helical" evidence="7">
    <location>
        <begin position="170"/>
        <end position="187"/>
    </location>
</feature>
<evidence type="ECO:0000256" key="1">
    <source>
        <dbReference type="ARBA" id="ARBA00000085"/>
    </source>
</evidence>
<dbReference type="GO" id="GO:0000155">
    <property type="term" value="F:phosphorelay sensor kinase activity"/>
    <property type="evidence" value="ECO:0007669"/>
    <property type="project" value="InterPro"/>
</dbReference>
<dbReference type="AlphaFoldDB" id="A0A5C8M504"/>
<feature type="transmembrane region" description="Helical" evidence="7">
    <location>
        <begin position="101"/>
        <end position="118"/>
    </location>
</feature>
<dbReference type="InterPro" id="IPR005467">
    <property type="entry name" value="His_kinase_dom"/>
</dbReference>
<proteinExistence type="predicted"/>
<dbReference type="InterPro" id="IPR050980">
    <property type="entry name" value="2C_sensor_his_kinase"/>
</dbReference>
<dbReference type="SUPFAM" id="SSF47384">
    <property type="entry name" value="Homodimeric domain of signal transducing histidine kinase"/>
    <property type="match status" value="1"/>
</dbReference>
<dbReference type="OrthoDB" id="9785252at2"/>
<evidence type="ECO:0000256" key="7">
    <source>
        <dbReference type="SAM" id="Phobius"/>
    </source>
</evidence>
<feature type="transmembrane region" description="Helical" evidence="7">
    <location>
        <begin position="76"/>
        <end position="95"/>
    </location>
</feature>
<reference evidence="9 10" key="1">
    <citation type="submission" date="2019-08" db="EMBL/GenBank/DDBJ databases">
        <title>Draft genome analysis of Rheinheimera tangshanensis isolated from the roots of fresh rice plants (Oryza sativa).</title>
        <authorList>
            <person name="Yu Q."/>
            <person name="Qi Y."/>
            <person name="Zhang H."/>
            <person name="Pu J."/>
        </authorList>
    </citation>
    <scope>NUCLEOTIDE SEQUENCE [LARGE SCALE GENOMIC DNA]</scope>
    <source>
        <strain evidence="9 10">JA3-B52</strain>
    </source>
</reference>
<dbReference type="InterPro" id="IPR036097">
    <property type="entry name" value="HisK_dim/P_sf"/>
</dbReference>
<keyword evidence="7" id="KW-0812">Transmembrane</keyword>
<evidence type="ECO:0000313" key="9">
    <source>
        <dbReference type="EMBL" id="TXK83028.1"/>
    </source>
</evidence>
<dbReference type="GO" id="GO:0005886">
    <property type="term" value="C:plasma membrane"/>
    <property type="evidence" value="ECO:0007669"/>
    <property type="project" value="TreeGrafter"/>
</dbReference>
<dbReference type="InterPro" id="IPR036890">
    <property type="entry name" value="HATPase_C_sf"/>
</dbReference>
<feature type="domain" description="Histidine kinase" evidence="8">
    <location>
        <begin position="221"/>
        <end position="424"/>
    </location>
</feature>
<gene>
    <name evidence="9" type="ORF">FU839_01755</name>
</gene>
<dbReference type="InterPro" id="IPR003594">
    <property type="entry name" value="HATPase_dom"/>
</dbReference>
<evidence type="ECO:0000259" key="8">
    <source>
        <dbReference type="PROSITE" id="PS50109"/>
    </source>
</evidence>
<evidence type="ECO:0000256" key="3">
    <source>
        <dbReference type="ARBA" id="ARBA00022679"/>
    </source>
</evidence>
<feature type="transmembrane region" description="Helical" evidence="7">
    <location>
        <begin position="125"/>
        <end position="142"/>
    </location>
</feature>
<evidence type="ECO:0000313" key="10">
    <source>
        <dbReference type="Proteomes" id="UP000321814"/>
    </source>
</evidence>
<keyword evidence="5 9" id="KW-0418">Kinase</keyword>
<keyword evidence="7" id="KW-1133">Transmembrane helix</keyword>
<evidence type="ECO:0000256" key="2">
    <source>
        <dbReference type="ARBA" id="ARBA00012438"/>
    </source>
</evidence>
<dbReference type="EC" id="2.7.13.3" evidence="2"/>
<dbReference type="RefSeq" id="WP_147902934.1">
    <property type="nucleotide sequence ID" value="NZ_BAAAGC010000002.1"/>
</dbReference>
<keyword evidence="3" id="KW-0808">Transferase</keyword>
<dbReference type="Gene3D" id="3.30.565.10">
    <property type="entry name" value="Histidine kinase-like ATPase, C-terminal domain"/>
    <property type="match status" value="1"/>
</dbReference>
<accession>A0A5C8M504</accession>
<keyword evidence="10" id="KW-1185">Reference proteome</keyword>
<dbReference type="SUPFAM" id="SSF55874">
    <property type="entry name" value="ATPase domain of HSP90 chaperone/DNA topoisomerase II/histidine kinase"/>
    <property type="match status" value="1"/>
</dbReference>
<sequence>MNAIFSRNTLHTEQPIQQLQRFRWILIGLELLASLTGYLLEYPIHSWSLLCFVIAVHVFTNISLKLWRGNKGSEQRFIAISILIDLFMITALLAMTGGASNGFVAILLLPVAVTAVLFSTLPSYLMAILAIGCYSLLLQVPLTTDVHAMHQHHSAEPAGTEPFSQHISQMWWAFSFSAFIVSWFISAQTQRIRSTSAQLNKLQQKQLQHEQILAVATYAANAAHDLATPLQNLVLLTDELTEQQDPELAADLRQQLLLCQQIVQKLRSNAQQLRKGDLQSQPLYNAIEHSIQLWLVSRPEISMEQHFSSDQSPLTVSDSISLAAALFNILDNAADASLANKEPRLSLTMQQHNSQLELQIRDYGPGLPESELAQLGKKPSPSEQGLGLGQFLANVSIDSLGGKVERQNCADNGVLTRIYFGNKTE</sequence>
<evidence type="ECO:0000256" key="6">
    <source>
        <dbReference type="ARBA" id="ARBA00022840"/>
    </source>
</evidence>
<organism evidence="9 10">
    <name type="scientific">Rheinheimera tangshanensis</name>
    <dbReference type="NCBI Taxonomy" id="400153"/>
    <lineage>
        <taxon>Bacteria</taxon>
        <taxon>Pseudomonadati</taxon>
        <taxon>Pseudomonadota</taxon>
        <taxon>Gammaproteobacteria</taxon>
        <taxon>Chromatiales</taxon>
        <taxon>Chromatiaceae</taxon>
        <taxon>Rheinheimera</taxon>
    </lineage>
</organism>
<comment type="caution">
    <text evidence="9">The sequence shown here is derived from an EMBL/GenBank/DDBJ whole genome shotgun (WGS) entry which is preliminary data.</text>
</comment>
<feature type="transmembrane region" description="Helical" evidence="7">
    <location>
        <begin position="21"/>
        <end position="40"/>
    </location>
</feature>
<dbReference type="Proteomes" id="UP000321814">
    <property type="component" value="Unassembled WGS sequence"/>
</dbReference>
<evidence type="ECO:0000256" key="5">
    <source>
        <dbReference type="ARBA" id="ARBA00022777"/>
    </source>
</evidence>